<dbReference type="EC" id="2.4.1.141" evidence="3"/>
<comment type="subcellular location">
    <subcellularLocation>
        <location evidence="1">Endoplasmic reticulum</location>
    </subcellularLocation>
</comment>
<evidence type="ECO:0000313" key="11">
    <source>
        <dbReference type="Proteomes" id="UP000001307"/>
    </source>
</evidence>
<evidence type="ECO:0000259" key="8">
    <source>
        <dbReference type="Pfam" id="PF04101"/>
    </source>
</evidence>
<evidence type="ECO:0000256" key="2">
    <source>
        <dbReference type="ARBA" id="ARBA00006962"/>
    </source>
</evidence>
<evidence type="ECO:0000256" key="6">
    <source>
        <dbReference type="ARBA" id="ARBA00022679"/>
    </source>
</evidence>
<dbReference type="AlphaFoldDB" id="E4X981"/>
<gene>
    <name evidence="9" type="ORF">GSOID_T00004428001</name>
    <name evidence="10" type="ORF">GSOID_T00028874001</name>
</gene>
<dbReference type="GO" id="GO:0006488">
    <property type="term" value="P:dolichol-linked oligosaccharide biosynthetic process"/>
    <property type="evidence" value="ECO:0007669"/>
    <property type="project" value="InterPro"/>
</dbReference>
<feature type="domain" description="Glycosyl transferase family 28 C-terminal" evidence="8">
    <location>
        <begin position="5"/>
        <end position="148"/>
    </location>
</feature>
<sequence length="163" mass="18268">MGYALVTVGTTEFVELIAAVSEKEPLSKLAQLGYEKVYIQHGAGPAPKIPNVPIEVASFDYMRGNPWKTLYENADLIISHAGAGSCLEALENRRRLLVVINESLMDNHQIELACALKECNYLEYCYPQTLTESLDSITKAELDNFEPGDPHQINHELRRLFCL</sequence>
<evidence type="ECO:0000256" key="1">
    <source>
        <dbReference type="ARBA" id="ARBA00004240"/>
    </source>
</evidence>
<evidence type="ECO:0000256" key="4">
    <source>
        <dbReference type="ARBA" id="ARBA00017468"/>
    </source>
</evidence>
<organism evidence="9">
    <name type="scientific">Oikopleura dioica</name>
    <name type="common">Tunicate</name>
    <dbReference type="NCBI Taxonomy" id="34765"/>
    <lineage>
        <taxon>Eukaryota</taxon>
        <taxon>Metazoa</taxon>
        <taxon>Chordata</taxon>
        <taxon>Tunicata</taxon>
        <taxon>Appendicularia</taxon>
        <taxon>Copelata</taxon>
        <taxon>Oikopleuridae</taxon>
        <taxon>Oikopleura</taxon>
    </lineage>
</organism>
<protein>
    <recommendedName>
        <fullName evidence="4">UDP-N-acetylglucosamine transferase subunit ALG13</fullName>
        <ecNumber evidence="3">2.4.1.141</ecNumber>
    </recommendedName>
</protein>
<dbReference type="EMBL" id="FN653030">
    <property type="protein sequence ID" value="CBY19010.1"/>
    <property type="molecule type" value="Genomic_DNA"/>
</dbReference>
<dbReference type="FunCoup" id="E4X981">
    <property type="interactions" value="77"/>
</dbReference>
<evidence type="ECO:0000313" key="10">
    <source>
        <dbReference type="EMBL" id="CBY36376.1"/>
    </source>
</evidence>
<accession>E4X981</accession>
<dbReference type="EMBL" id="FN654766">
    <property type="protein sequence ID" value="CBY36376.1"/>
    <property type="molecule type" value="Genomic_DNA"/>
</dbReference>
<evidence type="ECO:0000313" key="9">
    <source>
        <dbReference type="EMBL" id="CBY19010.1"/>
    </source>
</evidence>
<reference evidence="9" key="1">
    <citation type="journal article" date="2010" name="Science">
        <title>Plasticity of animal genome architecture unmasked by rapid evolution of a pelagic tunicate.</title>
        <authorList>
            <person name="Denoeud F."/>
            <person name="Henriet S."/>
            <person name="Mungpakdee S."/>
            <person name="Aury J.M."/>
            <person name="Da Silva C."/>
            <person name="Brinkmann H."/>
            <person name="Mikhaleva J."/>
            <person name="Olsen L.C."/>
            <person name="Jubin C."/>
            <person name="Canestro C."/>
            <person name="Bouquet J.M."/>
            <person name="Danks G."/>
            <person name="Poulain J."/>
            <person name="Campsteijn C."/>
            <person name="Adamski M."/>
            <person name="Cross I."/>
            <person name="Yadetie F."/>
            <person name="Muffato M."/>
            <person name="Louis A."/>
            <person name="Butcher S."/>
            <person name="Tsagkogeorga G."/>
            <person name="Konrad A."/>
            <person name="Singh S."/>
            <person name="Jensen M.F."/>
            <person name="Cong E.H."/>
            <person name="Eikeseth-Otteraa H."/>
            <person name="Noel B."/>
            <person name="Anthouard V."/>
            <person name="Porcel B.M."/>
            <person name="Kachouri-Lafond R."/>
            <person name="Nishino A."/>
            <person name="Ugolini M."/>
            <person name="Chourrout P."/>
            <person name="Nishida H."/>
            <person name="Aasland R."/>
            <person name="Huzurbazar S."/>
            <person name="Westhof E."/>
            <person name="Delsuc F."/>
            <person name="Lehrach H."/>
            <person name="Reinhardt R."/>
            <person name="Weissenbach J."/>
            <person name="Roy S.W."/>
            <person name="Artiguenave F."/>
            <person name="Postlethwait J.H."/>
            <person name="Manak J.R."/>
            <person name="Thompson E.M."/>
            <person name="Jaillon O."/>
            <person name="Du Pasquier L."/>
            <person name="Boudinot P."/>
            <person name="Liberles D.A."/>
            <person name="Volff J.N."/>
            <person name="Philippe H."/>
            <person name="Lenhard B."/>
            <person name="Roest Crollius H."/>
            <person name="Wincker P."/>
            <person name="Chourrout D."/>
        </authorList>
    </citation>
    <scope>NUCLEOTIDE SEQUENCE [LARGE SCALE GENOMIC DNA]</scope>
</reference>
<keyword evidence="7" id="KW-0256">Endoplasmic reticulum</keyword>
<dbReference type="Proteomes" id="UP000011014">
    <property type="component" value="Unassembled WGS sequence"/>
</dbReference>
<dbReference type="Pfam" id="PF04101">
    <property type="entry name" value="Glyco_tran_28_C"/>
    <property type="match status" value="1"/>
</dbReference>
<comment type="similarity">
    <text evidence="2">Belongs to the glycosyltransferase 28 family.</text>
</comment>
<dbReference type="Gene3D" id="3.40.50.2000">
    <property type="entry name" value="Glycogen Phosphorylase B"/>
    <property type="match status" value="1"/>
</dbReference>
<evidence type="ECO:0000256" key="5">
    <source>
        <dbReference type="ARBA" id="ARBA00022676"/>
    </source>
</evidence>
<proteinExistence type="inferred from homology"/>
<keyword evidence="5" id="KW-0328">Glycosyltransferase</keyword>
<dbReference type="Proteomes" id="UP000001307">
    <property type="component" value="Unassembled WGS sequence"/>
</dbReference>
<dbReference type="PANTHER" id="PTHR12867:SF6">
    <property type="entry name" value="N-ACETYLGLUCOSAMINYLDIPHOSPHODOLICHOL N-ACETYLGLUCOSAMINYLTRANSFERASE"/>
    <property type="match status" value="1"/>
</dbReference>
<dbReference type="SUPFAM" id="SSF53756">
    <property type="entry name" value="UDP-Glycosyltransferase/glycogen phosphorylase"/>
    <property type="match status" value="1"/>
</dbReference>
<dbReference type="InParanoid" id="E4X981"/>
<dbReference type="GO" id="GO:0004577">
    <property type="term" value="F:N-acetylglucosaminyldiphosphodolichol N-acetylglucosaminyltransferase activity"/>
    <property type="evidence" value="ECO:0007669"/>
    <property type="project" value="UniProtKB-EC"/>
</dbReference>
<evidence type="ECO:0000256" key="7">
    <source>
        <dbReference type="ARBA" id="ARBA00022824"/>
    </source>
</evidence>
<dbReference type="GO" id="GO:0005783">
    <property type="term" value="C:endoplasmic reticulum"/>
    <property type="evidence" value="ECO:0007669"/>
    <property type="project" value="UniProtKB-SubCell"/>
</dbReference>
<keyword evidence="11" id="KW-1185">Reference proteome</keyword>
<keyword evidence="6" id="KW-0808">Transferase</keyword>
<evidence type="ECO:0000256" key="3">
    <source>
        <dbReference type="ARBA" id="ARBA00012614"/>
    </source>
</evidence>
<dbReference type="InterPro" id="IPR039042">
    <property type="entry name" value="Alg13-like"/>
</dbReference>
<dbReference type="InterPro" id="IPR007235">
    <property type="entry name" value="Glyco_trans_28_C"/>
</dbReference>
<dbReference type="PANTHER" id="PTHR12867">
    <property type="entry name" value="GLYCOSYL TRANSFERASE-RELATED"/>
    <property type="match status" value="1"/>
</dbReference>
<name>E4X981_OIKDI</name>
<dbReference type="OrthoDB" id="20273at2759"/>